<gene>
    <name evidence="3" type="ORF">EV138_0008</name>
</gene>
<protein>
    <recommendedName>
        <fullName evidence="5">Lipoprotein</fullName>
    </recommendedName>
</protein>
<evidence type="ECO:0000313" key="3">
    <source>
        <dbReference type="EMBL" id="TDU86499.1"/>
    </source>
</evidence>
<evidence type="ECO:0000256" key="2">
    <source>
        <dbReference type="SAM" id="SignalP"/>
    </source>
</evidence>
<evidence type="ECO:0000313" key="4">
    <source>
        <dbReference type="Proteomes" id="UP000295151"/>
    </source>
</evidence>
<dbReference type="Proteomes" id="UP000295151">
    <property type="component" value="Unassembled WGS sequence"/>
</dbReference>
<organism evidence="3 4">
    <name type="scientific">Kribbella voronezhensis</name>
    <dbReference type="NCBI Taxonomy" id="2512212"/>
    <lineage>
        <taxon>Bacteria</taxon>
        <taxon>Bacillati</taxon>
        <taxon>Actinomycetota</taxon>
        <taxon>Actinomycetes</taxon>
        <taxon>Propionibacteriales</taxon>
        <taxon>Kribbellaceae</taxon>
        <taxon>Kribbella</taxon>
    </lineage>
</organism>
<dbReference type="AlphaFoldDB" id="A0A4R7T4T7"/>
<evidence type="ECO:0000256" key="1">
    <source>
        <dbReference type="SAM" id="MobiDB-lite"/>
    </source>
</evidence>
<reference evidence="3 4" key="1">
    <citation type="submission" date="2019-03" db="EMBL/GenBank/DDBJ databases">
        <title>Genomic Encyclopedia of Type Strains, Phase III (KMG-III): the genomes of soil and plant-associated and newly described type strains.</title>
        <authorList>
            <person name="Whitman W."/>
        </authorList>
    </citation>
    <scope>NUCLEOTIDE SEQUENCE [LARGE SCALE GENOMIC DNA]</scope>
    <source>
        <strain evidence="3 4">VKM Ac-2575</strain>
    </source>
</reference>
<keyword evidence="4" id="KW-1185">Reference proteome</keyword>
<dbReference type="EMBL" id="SOCE01000001">
    <property type="protein sequence ID" value="TDU86499.1"/>
    <property type="molecule type" value="Genomic_DNA"/>
</dbReference>
<proteinExistence type="predicted"/>
<feature type="compositionally biased region" description="Polar residues" evidence="1">
    <location>
        <begin position="41"/>
        <end position="59"/>
    </location>
</feature>
<feature type="region of interest" description="Disordered" evidence="1">
    <location>
        <begin position="29"/>
        <end position="68"/>
    </location>
</feature>
<feature type="chain" id="PRO_5039170835" description="Lipoprotein" evidence="2">
    <location>
        <begin position="20"/>
        <end position="216"/>
    </location>
</feature>
<name>A0A4R7T4T7_9ACTN</name>
<feature type="signal peptide" evidence="2">
    <location>
        <begin position="1"/>
        <end position="19"/>
    </location>
</feature>
<comment type="caution">
    <text evidence="3">The sequence shown here is derived from an EMBL/GenBank/DDBJ whole genome shotgun (WGS) entry which is preliminary data.</text>
</comment>
<keyword evidence="2" id="KW-0732">Signal</keyword>
<dbReference type="PROSITE" id="PS51257">
    <property type="entry name" value="PROKAR_LIPOPROTEIN"/>
    <property type="match status" value="1"/>
</dbReference>
<dbReference type="OrthoDB" id="3828192at2"/>
<accession>A0A4R7T4T7</accession>
<sequence length="216" mass="22850">MRSPAMRLAGVVTAILLLAGCGGSEKNNGTLPVGVGDDSEPTVTLSSPAPRTSEPSNPGTPTRTAAPPRKAKLTIVTGNYGSTPAVQGLVAKYPLYFQAMAEGNSELIKANFPAFLYADTAINVETAKSNGWVLRPPASIVVVGAKPQPNGVVRVSLCRSQTAQYWNPKTKRWVVTAPHGAPQAIDMVRTGDGWTMYQMAKPMPKGIDCSKVRYPA</sequence>
<evidence type="ECO:0008006" key="5">
    <source>
        <dbReference type="Google" id="ProtNLM"/>
    </source>
</evidence>